<keyword evidence="6" id="KW-0378">Hydrolase</keyword>
<evidence type="ECO:0000256" key="10">
    <source>
        <dbReference type="SAM" id="Phobius"/>
    </source>
</evidence>
<sequence>MTAFGPPLLSLYLARQQGLTAEQERVRGYADVVAQRSDRAVSQMQEAIDTLIAVNADDVCSDAMILRMRQLSLRGEFLKAVGASSDNRLLCSSLGLHQPPIDLGDPAEITVQGTALRYTAPLLEAEGVPYISIARNGFIAMAHRNQAVDMALGIDGAILATFNPLNGELRTASGDVPASWIDRIEGRRSTEFVDNGYVVAALLSDQVTLTGAIAAVPLRYLDERVRQINWRLLPFSLLAALILTLGLLYLARQQVSMASQIRQGLRRNEFYLEYQPVIELATGRWTGAEALLRWRRRNGEVIYPDVFIPVAENSGLISRLSEQVIAIIEKDMAQFLGDHPLMMIAMNFSASDIQVDTTARRLFDMIERNKLGSGQLMVELTERMLVDPDKARQLMGQLNDHNIPVAVDDFGTGYSSLSYLESMPFDCLKIDRLFVEAIDRQAATSRVVLHIIEMAAALGLNVVAEGVETEGQAQFLREHGVRYAQGWLYSKSLRAEDFIAGYSQQLNYHQLKQ</sequence>
<evidence type="ECO:0000256" key="3">
    <source>
        <dbReference type="ARBA" id="ARBA00022475"/>
    </source>
</evidence>
<comment type="subcellular location">
    <subcellularLocation>
        <location evidence="1">Cell membrane</location>
        <topology evidence="1">Multi-pass membrane protein</topology>
    </subcellularLocation>
</comment>
<keyword evidence="4" id="KW-0973">c-di-GMP</keyword>
<evidence type="ECO:0000256" key="1">
    <source>
        <dbReference type="ARBA" id="ARBA00004651"/>
    </source>
</evidence>
<feature type="transmembrane region" description="Helical" evidence="10">
    <location>
        <begin position="232"/>
        <end position="251"/>
    </location>
</feature>
<keyword evidence="5 10" id="KW-0812">Transmembrane</keyword>
<keyword evidence="13" id="KW-1185">Reference proteome</keyword>
<dbReference type="PANTHER" id="PTHR33121:SF81">
    <property type="entry name" value="CYCLIC DI-GMP PHOSPHODIESTERASE PDEB-RELATED"/>
    <property type="match status" value="1"/>
</dbReference>
<evidence type="ECO:0000256" key="6">
    <source>
        <dbReference type="ARBA" id="ARBA00022801"/>
    </source>
</evidence>
<evidence type="ECO:0000313" key="12">
    <source>
        <dbReference type="EMBL" id="ALO45610.1"/>
    </source>
</evidence>
<name>A0A0S2KBE4_9GAMM</name>
<dbReference type="InterPro" id="IPR035919">
    <property type="entry name" value="EAL_sf"/>
</dbReference>
<keyword evidence="7 10" id="KW-1133">Transmembrane helix</keyword>
<evidence type="ECO:0000256" key="4">
    <source>
        <dbReference type="ARBA" id="ARBA00022636"/>
    </source>
</evidence>
<evidence type="ECO:0000259" key="11">
    <source>
        <dbReference type="PROSITE" id="PS50883"/>
    </source>
</evidence>
<protein>
    <recommendedName>
        <fullName evidence="2">cyclic-guanylate-specific phosphodiesterase</fullName>
        <ecNumber evidence="2">3.1.4.52</ecNumber>
    </recommendedName>
</protein>
<dbReference type="Proteomes" id="UP000065641">
    <property type="component" value="Chromosome"/>
</dbReference>
<dbReference type="InterPro" id="IPR001633">
    <property type="entry name" value="EAL_dom"/>
</dbReference>
<gene>
    <name evidence="12" type="ORF">PS2015_940</name>
</gene>
<accession>A0A0S2KBE4</accession>
<dbReference type="EMBL" id="CP013189">
    <property type="protein sequence ID" value="ALO45610.1"/>
    <property type="molecule type" value="Genomic_DNA"/>
</dbReference>
<feature type="domain" description="EAL" evidence="11">
    <location>
        <begin position="254"/>
        <end position="506"/>
    </location>
</feature>
<dbReference type="STRING" id="1249552.PS2015_940"/>
<evidence type="ECO:0000256" key="9">
    <source>
        <dbReference type="ARBA" id="ARBA00034290"/>
    </source>
</evidence>
<dbReference type="KEGG" id="pspi:PS2015_940"/>
<reference evidence="12 13" key="1">
    <citation type="submission" date="2015-11" db="EMBL/GenBank/DDBJ databases">
        <authorList>
            <person name="Zhang Y."/>
            <person name="Guo Z."/>
        </authorList>
    </citation>
    <scope>NUCLEOTIDE SEQUENCE [LARGE SCALE GENOMIC DNA]</scope>
    <source>
        <strain evidence="12 13">KCTC 32221</strain>
    </source>
</reference>
<evidence type="ECO:0000256" key="2">
    <source>
        <dbReference type="ARBA" id="ARBA00012282"/>
    </source>
</evidence>
<dbReference type="InterPro" id="IPR024744">
    <property type="entry name" value="CSS-motif_dom"/>
</dbReference>
<keyword evidence="8 10" id="KW-0472">Membrane</keyword>
<keyword evidence="3" id="KW-1003">Cell membrane</keyword>
<dbReference type="Gene3D" id="3.20.20.450">
    <property type="entry name" value="EAL domain"/>
    <property type="match status" value="1"/>
</dbReference>
<dbReference type="PANTHER" id="PTHR33121">
    <property type="entry name" value="CYCLIC DI-GMP PHOSPHODIESTERASE PDEF"/>
    <property type="match status" value="1"/>
</dbReference>
<dbReference type="SUPFAM" id="SSF141868">
    <property type="entry name" value="EAL domain-like"/>
    <property type="match status" value="1"/>
</dbReference>
<proteinExistence type="predicted"/>
<dbReference type="GO" id="GO:0005886">
    <property type="term" value="C:plasma membrane"/>
    <property type="evidence" value="ECO:0007669"/>
    <property type="project" value="UniProtKB-SubCell"/>
</dbReference>
<dbReference type="Pfam" id="PF00563">
    <property type="entry name" value="EAL"/>
    <property type="match status" value="1"/>
</dbReference>
<evidence type="ECO:0000256" key="7">
    <source>
        <dbReference type="ARBA" id="ARBA00022989"/>
    </source>
</evidence>
<comment type="catalytic activity">
    <reaction evidence="9">
        <text>3',3'-c-di-GMP + H2O = 5'-phosphoguanylyl(3'-&gt;5')guanosine + H(+)</text>
        <dbReference type="Rhea" id="RHEA:24902"/>
        <dbReference type="ChEBI" id="CHEBI:15377"/>
        <dbReference type="ChEBI" id="CHEBI:15378"/>
        <dbReference type="ChEBI" id="CHEBI:58754"/>
        <dbReference type="ChEBI" id="CHEBI:58805"/>
        <dbReference type="EC" id="3.1.4.52"/>
    </reaction>
</comment>
<organism evidence="12 13">
    <name type="scientific">Pseudohongiella spirulinae</name>
    <dbReference type="NCBI Taxonomy" id="1249552"/>
    <lineage>
        <taxon>Bacteria</taxon>
        <taxon>Pseudomonadati</taxon>
        <taxon>Pseudomonadota</taxon>
        <taxon>Gammaproteobacteria</taxon>
        <taxon>Pseudomonadales</taxon>
        <taxon>Pseudohongiellaceae</taxon>
        <taxon>Pseudohongiella</taxon>
    </lineage>
</organism>
<dbReference type="AlphaFoldDB" id="A0A0S2KBE4"/>
<dbReference type="GO" id="GO:0071111">
    <property type="term" value="F:cyclic-guanylate-specific phosphodiesterase activity"/>
    <property type="evidence" value="ECO:0007669"/>
    <property type="project" value="UniProtKB-EC"/>
</dbReference>
<dbReference type="Pfam" id="PF12792">
    <property type="entry name" value="CSS-motif"/>
    <property type="match status" value="1"/>
</dbReference>
<dbReference type="PROSITE" id="PS50883">
    <property type="entry name" value="EAL"/>
    <property type="match status" value="1"/>
</dbReference>
<evidence type="ECO:0000256" key="8">
    <source>
        <dbReference type="ARBA" id="ARBA00023136"/>
    </source>
</evidence>
<dbReference type="SMART" id="SM00052">
    <property type="entry name" value="EAL"/>
    <property type="match status" value="1"/>
</dbReference>
<dbReference type="InterPro" id="IPR050706">
    <property type="entry name" value="Cyclic-di-GMP_PDE-like"/>
</dbReference>
<dbReference type="EC" id="3.1.4.52" evidence="2"/>
<evidence type="ECO:0000256" key="5">
    <source>
        <dbReference type="ARBA" id="ARBA00022692"/>
    </source>
</evidence>
<evidence type="ECO:0000313" key="13">
    <source>
        <dbReference type="Proteomes" id="UP000065641"/>
    </source>
</evidence>
<dbReference type="CDD" id="cd01948">
    <property type="entry name" value="EAL"/>
    <property type="match status" value="1"/>
</dbReference>